<evidence type="ECO:0000256" key="10">
    <source>
        <dbReference type="HAMAP-Rule" id="MF_01815"/>
    </source>
</evidence>
<keyword evidence="7 10" id="KW-0275">Fatty acid biosynthesis</keyword>
<evidence type="ECO:0000256" key="6">
    <source>
        <dbReference type="ARBA" id="ARBA00023098"/>
    </source>
</evidence>
<evidence type="ECO:0000256" key="2">
    <source>
        <dbReference type="ARBA" id="ARBA00022490"/>
    </source>
</evidence>
<dbReference type="InterPro" id="IPR016039">
    <property type="entry name" value="Thiolase-like"/>
</dbReference>
<dbReference type="Proteomes" id="UP001500279">
    <property type="component" value="Unassembled WGS sequence"/>
</dbReference>
<dbReference type="NCBIfam" id="NF006829">
    <property type="entry name" value="PRK09352.1"/>
    <property type="match status" value="1"/>
</dbReference>
<evidence type="ECO:0000256" key="5">
    <source>
        <dbReference type="ARBA" id="ARBA00022832"/>
    </source>
</evidence>
<dbReference type="PANTHER" id="PTHR34069">
    <property type="entry name" value="3-OXOACYL-[ACYL-CARRIER-PROTEIN] SYNTHASE 3"/>
    <property type="match status" value="1"/>
</dbReference>
<comment type="subcellular location">
    <subcellularLocation>
        <location evidence="10">Cytoplasm</location>
    </subcellularLocation>
</comment>
<evidence type="ECO:0000313" key="14">
    <source>
        <dbReference type="EMBL" id="GAA0751576.1"/>
    </source>
</evidence>
<evidence type="ECO:0000259" key="13">
    <source>
        <dbReference type="Pfam" id="PF08545"/>
    </source>
</evidence>
<evidence type="ECO:0000259" key="12">
    <source>
        <dbReference type="Pfam" id="PF08541"/>
    </source>
</evidence>
<comment type="subunit">
    <text evidence="10">Homodimer.</text>
</comment>
<feature type="active site" evidence="10">
    <location>
        <position position="278"/>
    </location>
</feature>
<comment type="caution">
    <text evidence="14">The sequence shown here is derived from an EMBL/GenBank/DDBJ whole genome shotgun (WGS) entry which is preliminary data.</text>
</comment>
<dbReference type="HAMAP" id="MF_01815">
    <property type="entry name" value="FabH"/>
    <property type="match status" value="1"/>
</dbReference>
<dbReference type="SUPFAM" id="SSF53901">
    <property type="entry name" value="Thiolase-like"/>
    <property type="match status" value="1"/>
</dbReference>
<keyword evidence="3 10" id="KW-0444">Lipid biosynthesis</keyword>
<keyword evidence="2 10" id="KW-0963">Cytoplasm</keyword>
<evidence type="ECO:0000256" key="3">
    <source>
        <dbReference type="ARBA" id="ARBA00022516"/>
    </source>
</evidence>
<dbReference type="CDD" id="cd00830">
    <property type="entry name" value="KAS_III"/>
    <property type="match status" value="1"/>
</dbReference>
<dbReference type="InterPro" id="IPR013751">
    <property type="entry name" value="ACP_syn_III_N"/>
</dbReference>
<comment type="catalytic activity">
    <reaction evidence="10">
        <text>malonyl-[ACP] + acetyl-CoA + H(+) = 3-oxobutanoyl-[ACP] + CO2 + CoA</text>
        <dbReference type="Rhea" id="RHEA:12080"/>
        <dbReference type="Rhea" id="RHEA-COMP:9623"/>
        <dbReference type="Rhea" id="RHEA-COMP:9625"/>
        <dbReference type="ChEBI" id="CHEBI:15378"/>
        <dbReference type="ChEBI" id="CHEBI:16526"/>
        <dbReference type="ChEBI" id="CHEBI:57287"/>
        <dbReference type="ChEBI" id="CHEBI:57288"/>
        <dbReference type="ChEBI" id="CHEBI:78449"/>
        <dbReference type="ChEBI" id="CHEBI:78450"/>
        <dbReference type="EC" id="2.3.1.180"/>
    </reaction>
</comment>
<keyword evidence="5 10" id="KW-0276">Fatty acid metabolism</keyword>
<comment type="domain">
    <text evidence="10">The last Arg residue of the ACP-binding site is essential for the weak association between ACP/AcpP and FabH.</text>
</comment>
<comment type="pathway">
    <text evidence="10">Lipid metabolism; fatty acid biosynthesis.</text>
</comment>
<dbReference type="InterPro" id="IPR004655">
    <property type="entry name" value="FabH"/>
</dbReference>
<gene>
    <name evidence="10" type="primary">fabH</name>
    <name evidence="14" type="ORF">GCM10009107_24480</name>
</gene>
<sequence>MTLSSASSGAAASASLPSPQFPAVMPPARHARITGTGSMLPTRRVSNEELAAELAERGLETSDTWIVERTGIRARHFAAAEQCASDLGLGAALNALEAAGRRADEVDLIIVATSTPDMVFPSTASIIQRKLGVHGCPVFDLQAVCSGFVYALSVADSMIRTGAARCALVIGAEVFSRILDFNDRTTCVLFGDGAGAVVLEASDEPGILASRMHADGRYREILCVPGTVAGGQVLGDPLLKMDGQAVFKLAVSVLESVARETLAAAGRTEADIDWLIPHQANIRIMQGTARKLKLGADKLIVTVDEHGNTSAASIPLALDHAVRSGRVQRGQTVLLEGVGGGFTWGAVLLDF</sequence>
<feature type="domain" description="Beta-ketoacyl-[acyl-carrier-protein] synthase III N-terminal" evidence="13">
    <location>
        <begin position="139"/>
        <end position="216"/>
    </location>
</feature>
<accession>A0ABN1K0X0</accession>
<organism evidence="14 15">
    <name type="scientific">Ideonella azotifigens</name>
    <dbReference type="NCBI Taxonomy" id="513160"/>
    <lineage>
        <taxon>Bacteria</taxon>
        <taxon>Pseudomonadati</taxon>
        <taxon>Pseudomonadota</taxon>
        <taxon>Betaproteobacteria</taxon>
        <taxon>Burkholderiales</taxon>
        <taxon>Sphaerotilaceae</taxon>
        <taxon>Ideonella</taxon>
    </lineage>
</organism>
<evidence type="ECO:0000256" key="4">
    <source>
        <dbReference type="ARBA" id="ARBA00022679"/>
    </source>
</evidence>
<protein>
    <recommendedName>
        <fullName evidence="10">Beta-ketoacyl-[acyl-carrier-protein] synthase III</fullName>
        <shortName evidence="10">Beta-ketoacyl-ACP synthase III</shortName>
        <shortName evidence="10">KAS III</shortName>
        <ecNumber evidence="10">2.3.1.180</ecNumber>
    </recommendedName>
    <alternativeName>
        <fullName evidence="10">3-oxoacyl-[acyl-carrier-protein] synthase 3</fullName>
    </alternativeName>
    <alternativeName>
        <fullName evidence="10">3-oxoacyl-[acyl-carrier-protein] synthase III</fullName>
    </alternativeName>
</protein>
<dbReference type="NCBIfam" id="TIGR00747">
    <property type="entry name" value="fabH"/>
    <property type="match status" value="1"/>
</dbReference>
<dbReference type="Gene3D" id="3.40.47.10">
    <property type="match status" value="1"/>
</dbReference>
<proteinExistence type="inferred from homology"/>
<feature type="domain" description="Beta-ketoacyl-[acyl-carrier-protein] synthase III C-terminal" evidence="12">
    <location>
        <begin position="262"/>
        <end position="350"/>
    </location>
</feature>
<feature type="region of interest" description="ACP-binding" evidence="10">
    <location>
        <begin position="279"/>
        <end position="283"/>
    </location>
</feature>
<feature type="region of interest" description="Disordered" evidence="11">
    <location>
        <begin position="1"/>
        <end position="26"/>
    </location>
</feature>
<evidence type="ECO:0000313" key="15">
    <source>
        <dbReference type="Proteomes" id="UP001500279"/>
    </source>
</evidence>
<feature type="active site" evidence="10">
    <location>
        <position position="145"/>
    </location>
</feature>
<dbReference type="EMBL" id="BAAAEW010000014">
    <property type="protein sequence ID" value="GAA0751576.1"/>
    <property type="molecule type" value="Genomic_DNA"/>
</dbReference>
<dbReference type="Pfam" id="PF08541">
    <property type="entry name" value="ACP_syn_III_C"/>
    <property type="match status" value="1"/>
</dbReference>
<comment type="similarity">
    <text evidence="1 10">Belongs to the thiolase-like superfamily. FabH family.</text>
</comment>
<evidence type="ECO:0000256" key="1">
    <source>
        <dbReference type="ARBA" id="ARBA00008642"/>
    </source>
</evidence>
<evidence type="ECO:0000256" key="11">
    <source>
        <dbReference type="SAM" id="MobiDB-lite"/>
    </source>
</evidence>
<name>A0ABN1K0X0_9BURK</name>
<dbReference type="InterPro" id="IPR013747">
    <property type="entry name" value="ACP_syn_III_C"/>
</dbReference>
<comment type="function">
    <text evidence="10">Catalyzes the condensation reaction of fatty acid synthesis by the addition to an acyl acceptor of two carbons from malonyl-ACP. Catalyzes the first condensation reaction which initiates fatty acid synthesis and may therefore play a role in governing the total rate of fatty acid production. Possesses both acetoacetyl-ACP synthase and acetyl transacylase activities. Its substrate specificity determines the biosynthesis of branched-chain and/or straight-chain of fatty acids.</text>
</comment>
<keyword evidence="15" id="KW-1185">Reference proteome</keyword>
<keyword evidence="8 10" id="KW-0511">Multifunctional enzyme</keyword>
<keyword evidence="4 10" id="KW-0808">Transferase</keyword>
<feature type="active site" evidence="10">
    <location>
        <position position="308"/>
    </location>
</feature>
<feature type="compositionally biased region" description="Low complexity" evidence="11">
    <location>
        <begin position="1"/>
        <end position="15"/>
    </location>
</feature>
<dbReference type="EC" id="2.3.1.180" evidence="10"/>
<evidence type="ECO:0000256" key="8">
    <source>
        <dbReference type="ARBA" id="ARBA00023268"/>
    </source>
</evidence>
<dbReference type="PANTHER" id="PTHR34069:SF2">
    <property type="entry name" value="BETA-KETOACYL-[ACYL-CARRIER-PROTEIN] SYNTHASE III"/>
    <property type="match status" value="1"/>
</dbReference>
<keyword evidence="6 10" id="KW-0443">Lipid metabolism</keyword>
<dbReference type="Pfam" id="PF08545">
    <property type="entry name" value="ACP_syn_III"/>
    <property type="match status" value="1"/>
</dbReference>
<evidence type="ECO:0000256" key="7">
    <source>
        <dbReference type="ARBA" id="ARBA00023160"/>
    </source>
</evidence>
<evidence type="ECO:0000256" key="9">
    <source>
        <dbReference type="ARBA" id="ARBA00023315"/>
    </source>
</evidence>
<keyword evidence="9 10" id="KW-0012">Acyltransferase</keyword>
<reference evidence="14 15" key="1">
    <citation type="journal article" date="2019" name="Int. J. Syst. Evol. Microbiol.">
        <title>The Global Catalogue of Microorganisms (GCM) 10K type strain sequencing project: providing services to taxonomists for standard genome sequencing and annotation.</title>
        <authorList>
            <consortium name="The Broad Institute Genomics Platform"/>
            <consortium name="The Broad Institute Genome Sequencing Center for Infectious Disease"/>
            <person name="Wu L."/>
            <person name="Ma J."/>
        </authorList>
    </citation>
    <scope>NUCLEOTIDE SEQUENCE [LARGE SCALE GENOMIC DNA]</scope>
    <source>
        <strain evidence="14 15">JCM 15503</strain>
    </source>
</reference>